<dbReference type="Gene3D" id="2.130.10.120">
    <property type="entry name" value="Prolyl oligopeptidase, N-terminal domain"/>
    <property type="match status" value="1"/>
</dbReference>
<dbReference type="InterPro" id="IPR023302">
    <property type="entry name" value="Pept_S9A_N"/>
</dbReference>
<keyword evidence="5" id="KW-1185">Reference proteome</keyword>
<accession>A0ABW0BNL8</accession>
<feature type="compositionally biased region" description="Basic and acidic residues" evidence="2">
    <location>
        <begin position="1"/>
        <end position="10"/>
    </location>
</feature>
<evidence type="ECO:0000313" key="5">
    <source>
        <dbReference type="Proteomes" id="UP001596087"/>
    </source>
</evidence>
<protein>
    <recommendedName>
        <fullName evidence="3">Peptidase S9A N-terminal domain-containing protein</fullName>
    </recommendedName>
</protein>
<gene>
    <name evidence="4" type="ORF">ACFPGP_19280</name>
</gene>
<evidence type="ECO:0000256" key="1">
    <source>
        <dbReference type="ARBA" id="ARBA00005228"/>
    </source>
</evidence>
<comment type="caution">
    <text evidence="4">The sequence shown here is derived from an EMBL/GenBank/DDBJ whole genome shotgun (WGS) entry which is preliminary data.</text>
</comment>
<evidence type="ECO:0000256" key="2">
    <source>
        <dbReference type="SAM" id="MobiDB-lite"/>
    </source>
</evidence>
<dbReference type="InterPro" id="IPR051543">
    <property type="entry name" value="Serine_Peptidase_S9A"/>
</dbReference>
<proteinExistence type="inferred from homology"/>
<dbReference type="PANTHER" id="PTHR11757">
    <property type="entry name" value="PROTEASE FAMILY S9A OLIGOPEPTIDASE"/>
    <property type="match status" value="1"/>
</dbReference>
<sequence>MQPPVADRRPVTSTHHGRERVDEYDWLRDKDSPEVRAHLDAENAYTQERTAHLADLRQTVFEEIRARTLETDLSVPVRIRDHWYYGRSFEGREYGASCRVPVSGPDDWTPPQPDEDCAPDQPALPGEELLLDLDALAEGHEFFSLGGSSVSPDARMLAWSVDTEGDERYTVRVKDVATGALHDDVLTGVLRGVTWSPDGRDLYYTTVDDAWRSDKVWRHRLGTPQADDELVLHETDQRFYVGVGRSRSDRFLVVVSGSKTTTEYRVLDTERPELGLRVWAERAEGLEYHLEHAVLGGRDVFLVLHNGAGPDFELGVGASIRHRASSGSP</sequence>
<name>A0ABW0BNL8_9ACTN</name>
<evidence type="ECO:0000313" key="4">
    <source>
        <dbReference type="EMBL" id="MFC5178833.1"/>
    </source>
</evidence>
<reference evidence="5" key="1">
    <citation type="journal article" date="2019" name="Int. J. Syst. Evol. Microbiol.">
        <title>The Global Catalogue of Microorganisms (GCM) 10K type strain sequencing project: providing services to taxonomists for standard genome sequencing and annotation.</title>
        <authorList>
            <consortium name="The Broad Institute Genomics Platform"/>
            <consortium name="The Broad Institute Genome Sequencing Center for Infectious Disease"/>
            <person name="Wu L."/>
            <person name="Ma J."/>
        </authorList>
    </citation>
    <scope>NUCLEOTIDE SEQUENCE [LARGE SCALE GENOMIC DNA]</scope>
    <source>
        <strain evidence="5">DFY41</strain>
    </source>
</reference>
<organism evidence="4 5">
    <name type="scientific">Nocardioides taihuensis</name>
    <dbReference type="NCBI Taxonomy" id="1835606"/>
    <lineage>
        <taxon>Bacteria</taxon>
        <taxon>Bacillati</taxon>
        <taxon>Actinomycetota</taxon>
        <taxon>Actinomycetes</taxon>
        <taxon>Propionibacteriales</taxon>
        <taxon>Nocardioidaceae</taxon>
        <taxon>Nocardioides</taxon>
    </lineage>
</organism>
<comment type="similarity">
    <text evidence="1">Belongs to the peptidase S9A family.</text>
</comment>
<evidence type="ECO:0000259" key="3">
    <source>
        <dbReference type="Pfam" id="PF02897"/>
    </source>
</evidence>
<dbReference type="RefSeq" id="WP_378592573.1">
    <property type="nucleotide sequence ID" value="NZ_JBHSKD010000027.1"/>
</dbReference>
<dbReference type="Proteomes" id="UP001596087">
    <property type="component" value="Unassembled WGS sequence"/>
</dbReference>
<dbReference type="Pfam" id="PF02897">
    <property type="entry name" value="Peptidase_S9_N"/>
    <property type="match status" value="1"/>
</dbReference>
<dbReference type="SUPFAM" id="SSF50993">
    <property type="entry name" value="Peptidase/esterase 'gauge' domain"/>
    <property type="match status" value="1"/>
</dbReference>
<feature type="domain" description="Peptidase S9A N-terminal" evidence="3">
    <location>
        <begin position="3"/>
        <end position="314"/>
    </location>
</feature>
<dbReference type="EMBL" id="JBHSKD010000027">
    <property type="protein sequence ID" value="MFC5178833.1"/>
    <property type="molecule type" value="Genomic_DNA"/>
</dbReference>
<dbReference type="PANTHER" id="PTHR11757:SF19">
    <property type="entry name" value="PROLYL ENDOPEPTIDASE-LIKE"/>
    <property type="match status" value="1"/>
</dbReference>
<feature type="region of interest" description="Disordered" evidence="2">
    <location>
        <begin position="1"/>
        <end position="25"/>
    </location>
</feature>